<name>A0ABW0AJT6_9ACTN</name>
<dbReference type="Proteomes" id="UP001596160">
    <property type="component" value="Unassembled WGS sequence"/>
</dbReference>
<evidence type="ECO:0000313" key="2">
    <source>
        <dbReference type="EMBL" id="MFC5153701.1"/>
    </source>
</evidence>
<sequence>MNTHTPATEPAPESAWFKSSYSDGTGNSCVEVAALVGRVGVRDSKLQSGPALVVPSAAWSSFVAFASA</sequence>
<evidence type="ECO:0000313" key="3">
    <source>
        <dbReference type="Proteomes" id="UP001596160"/>
    </source>
</evidence>
<evidence type="ECO:0000259" key="1">
    <source>
        <dbReference type="Pfam" id="PF04149"/>
    </source>
</evidence>
<keyword evidence="3" id="KW-1185">Reference proteome</keyword>
<dbReference type="EMBL" id="JBHSKP010000011">
    <property type="protein sequence ID" value="MFC5153701.1"/>
    <property type="molecule type" value="Genomic_DNA"/>
</dbReference>
<dbReference type="Pfam" id="PF04149">
    <property type="entry name" value="DUF397"/>
    <property type="match status" value="1"/>
</dbReference>
<proteinExistence type="predicted"/>
<accession>A0ABW0AJT6</accession>
<protein>
    <submittedName>
        <fullName evidence="2">DUF397 domain-containing protein</fullName>
    </submittedName>
</protein>
<organism evidence="2 3">
    <name type="scientific">Streptomyces amakusaensis</name>
    <dbReference type="NCBI Taxonomy" id="67271"/>
    <lineage>
        <taxon>Bacteria</taxon>
        <taxon>Bacillati</taxon>
        <taxon>Actinomycetota</taxon>
        <taxon>Actinomycetes</taxon>
        <taxon>Kitasatosporales</taxon>
        <taxon>Streptomycetaceae</taxon>
        <taxon>Streptomyces</taxon>
    </lineage>
</organism>
<dbReference type="RefSeq" id="WP_344472183.1">
    <property type="nucleotide sequence ID" value="NZ_BAAASB010000001.1"/>
</dbReference>
<gene>
    <name evidence="2" type="ORF">ACFPRH_18365</name>
</gene>
<dbReference type="InterPro" id="IPR007278">
    <property type="entry name" value="DUF397"/>
</dbReference>
<reference evidence="3" key="1">
    <citation type="journal article" date="2019" name="Int. J. Syst. Evol. Microbiol.">
        <title>The Global Catalogue of Microorganisms (GCM) 10K type strain sequencing project: providing services to taxonomists for standard genome sequencing and annotation.</title>
        <authorList>
            <consortium name="The Broad Institute Genomics Platform"/>
            <consortium name="The Broad Institute Genome Sequencing Center for Infectious Disease"/>
            <person name="Wu L."/>
            <person name="Ma J."/>
        </authorList>
    </citation>
    <scope>NUCLEOTIDE SEQUENCE [LARGE SCALE GENOMIC DNA]</scope>
    <source>
        <strain evidence="3">PCU 266</strain>
    </source>
</reference>
<feature type="domain" description="DUF397" evidence="1">
    <location>
        <begin position="15"/>
        <end position="65"/>
    </location>
</feature>
<comment type="caution">
    <text evidence="2">The sequence shown here is derived from an EMBL/GenBank/DDBJ whole genome shotgun (WGS) entry which is preliminary data.</text>
</comment>